<dbReference type="NCBIfam" id="TIGR01730">
    <property type="entry name" value="RND_mfp"/>
    <property type="match status" value="1"/>
</dbReference>
<reference evidence="6" key="1">
    <citation type="journal article" date="2019" name="Int. J. Syst. Evol. Microbiol.">
        <title>The Global Catalogue of Microorganisms (GCM) 10K type strain sequencing project: providing services to taxonomists for standard genome sequencing and annotation.</title>
        <authorList>
            <consortium name="The Broad Institute Genomics Platform"/>
            <consortium name="The Broad Institute Genome Sequencing Center for Infectious Disease"/>
            <person name="Wu L."/>
            <person name="Ma J."/>
        </authorList>
    </citation>
    <scope>NUCLEOTIDE SEQUENCE [LARGE SCALE GENOMIC DNA]</scope>
    <source>
        <strain evidence="6">KCTC 52640</strain>
    </source>
</reference>
<dbReference type="PANTHER" id="PTHR30469:SF15">
    <property type="entry name" value="HLYD FAMILY OF SECRETION PROTEINS"/>
    <property type="match status" value="1"/>
</dbReference>
<feature type="domain" description="CusB-like beta-barrel" evidence="4">
    <location>
        <begin position="233"/>
        <end position="305"/>
    </location>
</feature>
<name>A0ABV7EN26_9GAMM</name>
<organism evidence="5 6">
    <name type="scientific">Salinisphaera aquimarina</name>
    <dbReference type="NCBI Taxonomy" id="2094031"/>
    <lineage>
        <taxon>Bacteria</taxon>
        <taxon>Pseudomonadati</taxon>
        <taxon>Pseudomonadota</taxon>
        <taxon>Gammaproteobacteria</taxon>
        <taxon>Salinisphaerales</taxon>
        <taxon>Salinisphaeraceae</taxon>
        <taxon>Salinisphaera</taxon>
    </lineage>
</organism>
<dbReference type="Gene3D" id="1.10.287.470">
    <property type="entry name" value="Helix hairpin bin"/>
    <property type="match status" value="1"/>
</dbReference>
<dbReference type="InterPro" id="IPR058624">
    <property type="entry name" value="MdtA-like_HH"/>
</dbReference>
<dbReference type="RefSeq" id="WP_380688826.1">
    <property type="nucleotide sequence ID" value="NZ_JBHRSS010000003.1"/>
</dbReference>
<evidence type="ECO:0000259" key="4">
    <source>
        <dbReference type="Pfam" id="PF25954"/>
    </source>
</evidence>
<protein>
    <submittedName>
        <fullName evidence="5">Efflux RND transporter periplasmic adaptor subunit</fullName>
    </submittedName>
</protein>
<dbReference type="Gene3D" id="2.40.420.20">
    <property type="match status" value="1"/>
</dbReference>
<evidence type="ECO:0000313" key="5">
    <source>
        <dbReference type="EMBL" id="MFC3104135.1"/>
    </source>
</evidence>
<evidence type="ECO:0000313" key="6">
    <source>
        <dbReference type="Proteomes" id="UP001595462"/>
    </source>
</evidence>
<feature type="coiled-coil region" evidence="2">
    <location>
        <begin position="150"/>
        <end position="177"/>
    </location>
</feature>
<comment type="caution">
    <text evidence="5">The sequence shown here is derived from an EMBL/GenBank/DDBJ whole genome shotgun (WGS) entry which is preliminary data.</text>
</comment>
<feature type="domain" description="Multidrug resistance protein MdtA-like alpha-helical hairpin" evidence="3">
    <location>
        <begin position="112"/>
        <end position="188"/>
    </location>
</feature>
<dbReference type="Proteomes" id="UP001595462">
    <property type="component" value="Unassembled WGS sequence"/>
</dbReference>
<sequence length="391" mass="40864">MSLPRLFLAIAAIAVLAAGAYWIVDGPTVGTPASAVRVAVQTQPVEHGALEDVREFSGSLEAHAVLTVAPKIAGQIESVAADIGDRITPGDRLVTLDDDEYRQALAEAEAGLEVARAQLAQARSDAGTASRSLRRVRSLHERGIAATAELDAAEADAANANANASVARATISEAQAQVETARVRLGYTDIRAHWPGDDAERVVGERMAEPGDTVAANTPLLRIVSITPLTAIIQVPEQLYTRLRHGQGARLRVAGAADAAFEARIERIAPVFDPATRRARVELAVPNAEHRLAPGMFVQVGLVAERLDDTAIVPRTALVTRGGRQGVFMVQSGDAGGAIARFTPVSVAFTNGARAALHEPADLSGEVVTLGQAQLEDGIGIAPDGPTDDAP</sequence>
<keyword evidence="6" id="KW-1185">Reference proteome</keyword>
<accession>A0ABV7EN26</accession>
<evidence type="ECO:0000259" key="3">
    <source>
        <dbReference type="Pfam" id="PF25876"/>
    </source>
</evidence>
<dbReference type="InterPro" id="IPR058792">
    <property type="entry name" value="Beta-barrel_RND_2"/>
</dbReference>
<dbReference type="Gene3D" id="2.40.30.170">
    <property type="match status" value="1"/>
</dbReference>
<dbReference type="Pfam" id="PF25954">
    <property type="entry name" value="Beta-barrel_RND_2"/>
    <property type="match status" value="1"/>
</dbReference>
<keyword evidence="2" id="KW-0175">Coiled coil</keyword>
<evidence type="ECO:0000256" key="2">
    <source>
        <dbReference type="SAM" id="Coils"/>
    </source>
</evidence>
<evidence type="ECO:0000256" key="1">
    <source>
        <dbReference type="ARBA" id="ARBA00009477"/>
    </source>
</evidence>
<comment type="similarity">
    <text evidence="1">Belongs to the membrane fusion protein (MFP) (TC 8.A.1) family.</text>
</comment>
<proteinExistence type="inferred from homology"/>
<dbReference type="InterPro" id="IPR006143">
    <property type="entry name" value="RND_pump_MFP"/>
</dbReference>
<dbReference type="SUPFAM" id="SSF111369">
    <property type="entry name" value="HlyD-like secretion proteins"/>
    <property type="match status" value="1"/>
</dbReference>
<dbReference type="Pfam" id="PF25876">
    <property type="entry name" value="HH_MFP_RND"/>
    <property type="match status" value="1"/>
</dbReference>
<dbReference type="EMBL" id="JBHRSS010000003">
    <property type="protein sequence ID" value="MFC3104135.1"/>
    <property type="molecule type" value="Genomic_DNA"/>
</dbReference>
<gene>
    <name evidence="5" type="ORF">ACFOSU_09535</name>
</gene>
<dbReference type="PANTHER" id="PTHR30469">
    <property type="entry name" value="MULTIDRUG RESISTANCE PROTEIN MDTA"/>
    <property type="match status" value="1"/>
</dbReference>
<dbReference type="Gene3D" id="2.40.50.100">
    <property type="match status" value="1"/>
</dbReference>